<sequence length="82" mass="9662">MLHVIFYTKEVCSLCDDAKALLLMLENDYPFQLEERDIYTNDEWLEKYQILIPFVEVNGNTLNCEELNIDSLEELLRDASQS</sequence>
<evidence type="ECO:0000313" key="1">
    <source>
        <dbReference type="EMBL" id="MFD1038822.1"/>
    </source>
</evidence>
<dbReference type="EMBL" id="JBHTKJ010000026">
    <property type="protein sequence ID" value="MFD1038822.1"/>
    <property type="molecule type" value="Genomic_DNA"/>
</dbReference>
<keyword evidence="2" id="KW-1185">Reference proteome</keyword>
<protein>
    <submittedName>
        <fullName evidence="1">Glutaredoxin family protein</fullName>
    </submittedName>
</protein>
<dbReference type="InterPro" id="IPR008554">
    <property type="entry name" value="Glutaredoxin-like"/>
</dbReference>
<dbReference type="RefSeq" id="WP_390362159.1">
    <property type="nucleotide sequence ID" value="NZ_JBHTKJ010000026.1"/>
</dbReference>
<dbReference type="InterPro" id="IPR052565">
    <property type="entry name" value="Glutaredoxin-like_YDR286C"/>
</dbReference>
<gene>
    <name evidence="1" type="ORF">ACFQ3N_10530</name>
</gene>
<organism evidence="1 2">
    <name type="scientific">Virgibacillus byunsanensis</name>
    <dbReference type="NCBI Taxonomy" id="570945"/>
    <lineage>
        <taxon>Bacteria</taxon>
        <taxon>Bacillati</taxon>
        <taxon>Bacillota</taxon>
        <taxon>Bacilli</taxon>
        <taxon>Bacillales</taxon>
        <taxon>Bacillaceae</taxon>
        <taxon>Virgibacillus</taxon>
    </lineage>
</organism>
<name>A0ABW3LKH7_9BACI</name>
<dbReference type="InterPro" id="IPR036249">
    <property type="entry name" value="Thioredoxin-like_sf"/>
</dbReference>
<proteinExistence type="predicted"/>
<evidence type="ECO:0000313" key="2">
    <source>
        <dbReference type="Proteomes" id="UP001597040"/>
    </source>
</evidence>
<reference evidence="2" key="1">
    <citation type="journal article" date="2019" name="Int. J. Syst. Evol. Microbiol.">
        <title>The Global Catalogue of Microorganisms (GCM) 10K type strain sequencing project: providing services to taxonomists for standard genome sequencing and annotation.</title>
        <authorList>
            <consortium name="The Broad Institute Genomics Platform"/>
            <consortium name="The Broad Institute Genome Sequencing Center for Infectious Disease"/>
            <person name="Wu L."/>
            <person name="Ma J."/>
        </authorList>
    </citation>
    <scope>NUCLEOTIDE SEQUENCE [LARGE SCALE GENOMIC DNA]</scope>
    <source>
        <strain evidence="2">CCUG 56754</strain>
    </source>
</reference>
<comment type="caution">
    <text evidence="1">The sequence shown here is derived from an EMBL/GenBank/DDBJ whole genome shotgun (WGS) entry which is preliminary data.</text>
</comment>
<dbReference type="Proteomes" id="UP001597040">
    <property type="component" value="Unassembled WGS sequence"/>
</dbReference>
<dbReference type="Pfam" id="PF05768">
    <property type="entry name" value="Glrx-like"/>
    <property type="match status" value="1"/>
</dbReference>
<accession>A0ABW3LKH7</accession>
<dbReference type="PANTHER" id="PTHR33558">
    <property type="entry name" value="GLUTAREDOXIN-LIKE PROTEIN C5ORF63 HOMOLOG"/>
    <property type="match status" value="1"/>
</dbReference>
<dbReference type="SUPFAM" id="SSF52833">
    <property type="entry name" value="Thioredoxin-like"/>
    <property type="match status" value="1"/>
</dbReference>
<dbReference type="Gene3D" id="3.40.30.10">
    <property type="entry name" value="Glutaredoxin"/>
    <property type="match status" value="1"/>
</dbReference>
<dbReference type="PANTHER" id="PTHR33558:SF1">
    <property type="entry name" value="GLUTAREDOXIN-LIKE PROTEIN C5ORF63 HOMOLOG"/>
    <property type="match status" value="1"/>
</dbReference>